<dbReference type="EMBL" id="ABKJEP030000001">
    <property type="protein sequence ID" value="EMO9454750.1"/>
    <property type="molecule type" value="Genomic_DNA"/>
</dbReference>
<dbReference type="GeneID" id="93360561"/>
<dbReference type="GO" id="GO:0006865">
    <property type="term" value="P:amino acid transport"/>
    <property type="evidence" value="ECO:0007669"/>
    <property type="project" value="UniProtKB-KW"/>
</dbReference>
<evidence type="ECO:0000313" key="13">
    <source>
        <dbReference type="EMBL" id="MDS0896801.1"/>
    </source>
</evidence>
<keyword evidence="4" id="KW-1003">Cell membrane</keyword>
<evidence type="ECO:0000313" key="12">
    <source>
        <dbReference type="EMBL" id="MBE8613085.1"/>
    </source>
</evidence>
<dbReference type="Proteomes" id="UP001182247">
    <property type="component" value="Unassembled WGS sequence"/>
</dbReference>
<comment type="subcellular location">
    <subcellularLocation>
        <location evidence="1">Cell membrane</location>
        <topology evidence="1">Multi-pass membrane protein</topology>
    </subcellularLocation>
</comment>
<evidence type="ECO:0000256" key="9">
    <source>
        <dbReference type="SAM" id="Phobius"/>
    </source>
</evidence>
<keyword evidence="7 9" id="KW-1133">Transmembrane helix</keyword>
<feature type="transmembrane region" description="Helical" evidence="9">
    <location>
        <begin position="412"/>
        <end position="430"/>
    </location>
</feature>
<dbReference type="STRING" id="582.AL531_06055"/>
<dbReference type="GO" id="GO:0022857">
    <property type="term" value="F:transmembrane transporter activity"/>
    <property type="evidence" value="ECO:0007669"/>
    <property type="project" value="InterPro"/>
</dbReference>
<evidence type="ECO:0000256" key="7">
    <source>
        <dbReference type="ARBA" id="ARBA00022989"/>
    </source>
</evidence>
<feature type="transmembrane region" description="Helical" evidence="9">
    <location>
        <begin position="283"/>
        <end position="313"/>
    </location>
</feature>
<evidence type="ECO:0000256" key="2">
    <source>
        <dbReference type="ARBA" id="ARBA00008220"/>
    </source>
</evidence>
<evidence type="ECO:0000256" key="8">
    <source>
        <dbReference type="ARBA" id="ARBA00023136"/>
    </source>
</evidence>
<dbReference type="NCBIfam" id="TIGR00905">
    <property type="entry name" value="2A0302"/>
    <property type="match status" value="1"/>
</dbReference>
<reference evidence="10 14" key="2">
    <citation type="submission" date="2018-04" db="EMBL/GenBank/DDBJ databases">
        <title>Whole genome sequencing of Morganella morganii AR_0133.</title>
        <authorList>
            <person name="Conlan S."/>
            <person name="Thomas P.J."/>
            <person name="Mullikin J."/>
            <person name="Frank K.M."/>
            <person name="Segre J.A."/>
        </authorList>
    </citation>
    <scope>NUCLEOTIDE SEQUENCE [LARGE SCALE GENOMIC DNA]</scope>
    <source>
        <strain evidence="10 14">AR_0133</strain>
    </source>
</reference>
<accession>A0A0A5UHP0</accession>
<evidence type="ECO:0000313" key="11">
    <source>
        <dbReference type="EMBL" id="EMO9454750.1"/>
    </source>
</evidence>
<name>A0A0A5UHP0_MORMO</name>
<dbReference type="InterPro" id="IPR002293">
    <property type="entry name" value="AA/rel_permease1"/>
</dbReference>
<gene>
    <name evidence="10" type="ORF">AM380_17200</name>
    <name evidence="12" type="ORF">CYG68_11810</name>
    <name evidence="13" type="ORF">OSC06_02370</name>
    <name evidence="11" type="ORF">PN925_000060</name>
</gene>
<feature type="transmembrane region" description="Helical" evidence="9">
    <location>
        <begin position="200"/>
        <end position="220"/>
    </location>
</feature>
<dbReference type="PANTHER" id="PTHR42770:SF4">
    <property type="entry name" value="ARGININE_ORNITHINE ANTIPORTER-RELATED"/>
    <property type="match status" value="1"/>
</dbReference>
<feature type="transmembrane region" description="Helical" evidence="9">
    <location>
        <begin position="232"/>
        <end position="257"/>
    </location>
</feature>
<feature type="transmembrane region" description="Helical" evidence="9">
    <location>
        <begin position="334"/>
        <end position="352"/>
    </location>
</feature>
<dbReference type="PANTHER" id="PTHR42770">
    <property type="entry name" value="AMINO ACID TRANSPORTER-RELATED"/>
    <property type="match status" value="1"/>
</dbReference>
<dbReference type="OrthoDB" id="3185104at2"/>
<evidence type="ECO:0000256" key="4">
    <source>
        <dbReference type="ARBA" id="ARBA00022475"/>
    </source>
</evidence>
<feature type="transmembrane region" description="Helical" evidence="9">
    <location>
        <begin position="130"/>
        <end position="149"/>
    </location>
</feature>
<evidence type="ECO:0000313" key="14">
    <source>
        <dbReference type="Proteomes" id="UP000244682"/>
    </source>
</evidence>
<dbReference type="EMBL" id="CP028956">
    <property type="protein sequence ID" value="AWC95248.1"/>
    <property type="molecule type" value="Genomic_DNA"/>
</dbReference>
<keyword evidence="8 9" id="KW-0472">Membrane</keyword>
<evidence type="ECO:0000256" key="6">
    <source>
        <dbReference type="ARBA" id="ARBA00022970"/>
    </source>
</evidence>
<evidence type="ECO:0000313" key="15">
    <source>
        <dbReference type="Proteomes" id="UP000650477"/>
    </source>
</evidence>
<dbReference type="Proteomes" id="UP000650477">
    <property type="component" value="Unassembled WGS sequence"/>
</dbReference>
<dbReference type="Proteomes" id="UP000244682">
    <property type="component" value="Chromosome"/>
</dbReference>
<reference evidence="13" key="3">
    <citation type="submission" date="2023-02" db="EMBL/GenBank/DDBJ databases">
        <title>Detection, antimicrobial susceptibility and genomic characterization of NDM-producing species of Morganellaceae, Yersiniaceae, and Enterobacteriaceae other than Klebsiella.</title>
        <authorList>
            <person name="Camargo C.H."/>
            <person name="Sacchi C.T."/>
            <person name="Campos K.R."/>
        </authorList>
    </citation>
    <scope>NUCLEOTIDE SEQUENCE</scope>
    <source>
        <strain evidence="13">1189_21</strain>
    </source>
</reference>
<reference evidence="12" key="1">
    <citation type="submission" date="2017-12" db="EMBL/GenBank/DDBJ databases">
        <title>Genome sequencing and analysis.</title>
        <authorList>
            <person name="Huang Y.-T."/>
        </authorList>
    </citation>
    <scope>NUCLEOTIDE SEQUENCE</scope>
    <source>
        <strain evidence="12">VGH116</strain>
    </source>
</reference>
<dbReference type="EMBL" id="PKLF01000010">
    <property type="protein sequence ID" value="MBE8613085.1"/>
    <property type="molecule type" value="Genomic_DNA"/>
</dbReference>
<evidence type="ECO:0000256" key="3">
    <source>
        <dbReference type="ARBA" id="ARBA00022448"/>
    </source>
</evidence>
<evidence type="ECO:0000313" key="10">
    <source>
        <dbReference type="EMBL" id="AWC95248.1"/>
    </source>
</evidence>
<feature type="transmembrane region" description="Helical" evidence="9">
    <location>
        <begin position="37"/>
        <end position="61"/>
    </location>
</feature>
<organism evidence="12 15">
    <name type="scientific">Morganella morganii</name>
    <name type="common">Proteus morganii</name>
    <dbReference type="NCBI Taxonomy" id="582"/>
    <lineage>
        <taxon>Bacteria</taxon>
        <taxon>Pseudomonadati</taxon>
        <taxon>Pseudomonadota</taxon>
        <taxon>Gammaproteobacteria</taxon>
        <taxon>Enterobacterales</taxon>
        <taxon>Morganellaceae</taxon>
        <taxon>Morganella</taxon>
    </lineage>
</organism>
<sequence>MDKKLSLTALTALVLSSMVGAGVFSLPQNMAEVASPAALIIGWSITGVGILFLAFALLLLSRLRPDLDGGIFTYAKDGFGELIGFCSAWGYWLCAVIANVSYLVIVFAAFSFFTDTPDNIVFGDGNTWQALIGESVLLWFVHCLVLRGVQTAAGINKLATFAKLVPLGLFIVLAVIAFRWDTFHLDFTGVDLGVPVWQQVKDTMLITLWVFIGIEGAVVVSARARRRKDVGLATMMAVISALTIYILVTLLSMGVVARPELAEMRNPSMATLMVNLIGGSGEIIIAAGLIISVCGAYLSWTIMAAEVPFIAALHGSFPSPFKKQNANNAPSSSLWMTNGAVQLALVLIWLSGSNYNTLLTIASEMILVPYFLVGAFLVKTALRMKKPALLGVGMIAAMYGLWLIYASGIINLMLSVVLYAPGILVFLYALKNREIKTTLHFIEWSIIAALLIAAVPALWYLVR</sequence>
<dbReference type="RefSeq" id="WP_004237538.1">
    <property type="nucleotide sequence ID" value="NZ_ABGYJJ040000001.1"/>
</dbReference>
<dbReference type="Pfam" id="PF13520">
    <property type="entry name" value="AA_permease_2"/>
    <property type="match status" value="1"/>
</dbReference>
<dbReference type="InterPro" id="IPR004754">
    <property type="entry name" value="Amino_acid_antiprt"/>
</dbReference>
<dbReference type="AlphaFoldDB" id="A0A0A5UHP0"/>
<dbReference type="InterPro" id="IPR050367">
    <property type="entry name" value="APC_superfamily"/>
</dbReference>
<evidence type="ECO:0000256" key="1">
    <source>
        <dbReference type="ARBA" id="ARBA00004651"/>
    </source>
</evidence>
<dbReference type="EMBL" id="JAPKIY010000003">
    <property type="protein sequence ID" value="MDS0896801.1"/>
    <property type="molecule type" value="Genomic_DNA"/>
</dbReference>
<dbReference type="Gene3D" id="1.20.1740.10">
    <property type="entry name" value="Amino acid/polyamine transporter I"/>
    <property type="match status" value="1"/>
</dbReference>
<feature type="transmembrane region" description="Helical" evidence="9">
    <location>
        <begin position="82"/>
        <end position="110"/>
    </location>
</feature>
<keyword evidence="3" id="KW-0813">Transport</keyword>
<dbReference type="GO" id="GO:0005886">
    <property type="term" value="C:plasma membrane"/>
    <property type="evidence" value="ECO:0007669"/>
    <property type="project" value="UniProtKB-SubCell"/>
</dbReference>
<protein>
    <submittedName>
        <fullName evidence="12">Amino acid permease</fullName>
    </submittedName>
</protein>
<evidence type="ECO:0000256" key="5">
    <source>
        <dbReference type="ARBA" id="ARBA00022692"/>
    </source>
</evidence>
<feature type="transmembrane region" description="Helical" evidence="9">
    <location>
        <begin position="442"/>
        <end position="462"/>
    </location>
</feature>
<feature type="transmembrane region" description="Helical" evidence="9">
    <location>
        <begin position="358"/>
        <end position="377"/>
    </location>
</feature>
<keyword evidence="5 9" id="KW-0812">Transmembrane</keyword>
<feature type="transmembrane region" description="Helical" evidence="9">
    <location>
        <begin position="389"/>
        <end position="406"/>
    </location>
</feature>
<feature type="transmembrane region" description="Helical" evidence="9">
    <location>
        <begin position="161"/>
        <end position="180"/>
    </location>
</feature>
<reference evidence="11" key="4">
    <citation type="submission" date="2024-02" db="EMBL/GenBank/DDBJ databases">
        <authorList>
            <consortium name="Clinical and Environmental Microbiology Branch: Whole genome sequencing antimicrobial resistance pathogens in the healthcare setting"/>
        </authorList>
    </citation>
    <scope>NUCLEOTIDE SEQUENCE</scope>
    <source>
        <strain evidence="11">2023KU-00017</strain>
    </source>
</reference>
<comment type="similarity">
    <text evidence="2">Belongs to the amino acid-polyamine-organocation (APC) superfamily. Basic amino acid/polyamine antiporter (APA) (TC 2.A.3.2) family.</text>
</comment>
<keyword evidence="6" id="KW-0029">Amino-acid transport</keyword>
<proteinExistence type="inferred from homology"/>
<dbReference type="PIRSF" id="PIRSF006060">
    <property type="entry name" value="AA_transporter"/>
    <property type="match status" value="1"/>
</dbReference>